<proteinExistence type="predicted"/>
<dbReference type="Gramene" id="KRH71722">
    <property type="protein sequence ID" value="KRH71722"/>
    <property type="gene ID" value="GLYMA_02G164200"/>
</dbReference>
<accession>A0A0R0KY76</accession>
<reference evidence="2" key="2">
    <citation type="submission" date="2018-02" db="UniProtKB">
        <authorList>
            <consortium name="EnsemblPlants"/>
        </authorList>
    </citation>
    <scope>IDENTIFICATION</scope>
    <source>
        <strain evidence="2">Williams 82</strain>
    </source>
</reference>
<sequence>MGLKVSNLVFFKSLHQVDSLAALASSSKPLHPPYLDSNTLAQSSPWFCKRCHFHLPSKAMLKVLMSLIPSPPLSFGRHSFSHLIHEIFFWSGPPPHRNVRYIFTSLSTTD</sequence>
<dbReference type="Proteomes" id="UP000008827">
    <property type="component" value="Chromosome 2"/>
</dbReference>
<dbReference type="OMA" id="IHEIFFW"/>
<protein>
    <submittedName>
        <fullName evidence="1 2">Uncharacterized protein</fullName>
    </submittedName>
</protein>
<dbReference type="EMBL" id="CM000835">
    <property type="protein sequence ID" value="KRH71722.1"/>
    <property type="molecule type" value="Genomic_DNA"/>
</dbReference>
<dbReference type="EnsemblPlants" id="KRH71722">
    <property type="protein sequence ID" value="KRH71722"/>
    <property type="gene ID" value="GLYMA_02G164200"/>
</dbReference>
<name>A0A0R0KY76_SOYBN</name>
<organism evidence="1">
    <name type="scientific">Glycine max</name>
    <name type="common">Soybean</name>
    <name type="synonym">Glycine hispida</name>
    <dbReference type="NCBI Taxonomy" id="3847"/>
    <lineage>
        <taxon>Eukaryota</taxon>
        <taxon>Viridiplantae</taxon>
        <taxon>Streptophyta</taxon>
        <taxon>Embryophyta</taxon>
        <taxon>Tracheophyta</taxon>
        <taxon>Spermatophyta</taxon>
        <taxon>Magnoliopsida</taxon>
        <taxon>eudicotyledons</taxon>
        <taxon>Gunneridae</taxon>
        <taxon>Pentapetalae</taxon>
        <taxon>rosids</taxon>
        <taxon>fabids</taxon>
        <taxon>Fabales</taxon>
        <taxon>Fabaceae</taxon>
        <taxon>Papilionoideae</taxon>
        <taxon>50 kb inversion clade</taxon>
        <taxon>NPAAA clade</taxon>
        <taxon>indigoferoid/millettioid clade</taxon>
        <taxon>Phaseoleae</taxon>
        <taxon>Glycine</taxon>
        <taxon>Glycine subgen. Soja</taxon>
    </lineage>
</organism>
<evidence type="ECO:0000313" key="2">
    <source>
        <dbReference type="EnsemblPlants" id="KRH71722"/>
    </source>
</evidence>
<reference evidence="1 2" key="1">
    <citation type="journal article" date="2010" name="Nature">
        <title>Genome sequence of the palaeopolyploid soybean.</title>
        <authorList>
            <person name="Schmutz J."/>
            <person name="Cannon S.B."/>
            <person name="Schlueter J."/>
            <person name="Ma J."/>
            <person name="Mitros T."/>
            <person name="Nelson W."/>
            <person name="Hyten D.L."/>
            <person name="Song Q."/>
            <person name="Thelen J.J."/>
            <person name="Cheng J."/>
            <person name="Xu D."/>
            <person name="Hellsten U."/>
            <person name="May G.D."/>
            <person name="Yu Y."/>
            <person name="Sakurai T."/>
            <person name="Umezawa T."/>
            <person name="Bhattacharyya M.K."/>
            <person name="Sandhu D."/>
            <person name="Valliyodan B."/>
            <person name="Lindquist E."/>
            <person name="Peto M."/>
            <person name="Grant D."/>
            <person name="Shu S."/>
            <person name="Goodstein D."/>
            <person name="Barry K."/>
            <person name="Futrell-Griggs M."/>
            <person name="Abernathy B."/>
            <person name="Du J."/>
            <person name="Tian Z."/>
            <person name="Zhu L."/>
            <person name="Gill N."/>
            <person name="Joshi T."/>
            <person name="Libault M."/>
            <person name="Sethuraman A."/>
            <person name="Zhang X.-C."/>
            <person name="Shinozaki K."/>
            <person name="Nguyen H.T."/>
            <person name="Wing R.A."/>
            <person name="Cregan P."/>
            <person name="Specht J."/>
            <person name="Grimwood J."/>
            <person name="Rokhsar D."/>
            <person name="Stacey G."/>
            <person name="Shoemaker R.C."/>
            <person name="Jackson S.A."/>
        </authorList>
    </citation>
    <scope>NUCLEOTIDE SEQUENCE</scope>
    <source>
        <strain evidence="2">cv. Williams 82</strain>
        <tissue evidence="1">Callus</tissue>
    </source>
</reference>
<reference evidence="1" key="3">
    <citation type="submission" date="2018-07" db="EMBL/GenBank/DDBJ databases">
        <title>WGS assembly of Glycine max.</title>
        <authorList>
            <person name="Schmutz J."/>
            <person name="Cannon S."/>
            <person name="Schlueter J."/>
            <person name="Ma J."/>
            <person name="Mitros T."/>
            <person name="Nelson W."/>
            <person name="Hyten D."/>
            <person name="Song Q."/>
            <person name="Thelen J."/>
            <person name="Cheng J."/>
            <person name="Xu D."/>
            <person name="Hellsten U."/>
            <person name="May G."/>
            <person name="Yu Y."/>
            <person name="Sakurai T."/>
            <person name="Umezawa T."/>
            <person name="Bhattacharyya M."/>
            <person name="Sandhu D."/>
            <person name="Valliyodan B."/>
            <person name="Lindquist E."/>
            <person name="Peto M."/>
            <person name="Grant D."/>
            <person name="Shu S."/>
            <person name="Goodstein D."/>
            <person name="Barry K."/>
            <person name="Futrell-Griggs M."/>
            <person name="Abernathy B."/>
            <person name="Du J."/>
            <person name="Tian Z."/>
            <person name="Zhu L."/>
            <person name="Gill N."/>
            <person name="Joshi T."/>
            <person name="Libault M."/>
            <person name="Sethuraman A."/>
            <person name="Zhang X."/>
            <person name="Shinozaki K."/>
            <person name="Nguyen H."/>
            <person name="Wing R."/>
            <person name="Cregan P."/>
            <person name="Specht J."/>
            <person name="Grimwood J."/>
            <person name="Rokhsar D."/>
            <person name="Stacey G."/>
            <person name="Shoemaker R."/>
            <person name="Jackson S."/>
        </authorList>
    </citation>
    <scope>NUCLEOTIDE SEQUENCE</scope>
    <source>
        <tissue evidence="1">Callus</tissue>
    </source>
</reference>
<dbReference type="AlphaFoldDB" id="A0A0R0KY76"/>
<keyword evidence="3" id="KW-1185">Reference proteome</keyword>
<evidence type="ECO:0000313" key="3">
    <source>
        <dbReference type="Proteomes" id="UP000008827"/>
    </source>
</evidence>
<dbReference type="InParanoid" id="A0A0R0KY76"/>
<gene>
    <name evidence="1" type="ORF">GLYMA_02G164200</name>
</gene>
<evidence type="ECO:0000313" key="1">
    <source>
        <dbReference type="EMBL" id="KRH71722.1"/>
    </source>
</evidence>